<dbReference type="NCBIfam" id="NF001809">
    <property type="entry name" value="PRK00528.1"/>
    <property type="match status" value="1"/>
</dbReference>
<dbReference type="PANTHER" id="PTHR33280">
    <property type="entry name" value="50S RIBOSOMAL PROTEIN L31, CHLOROPLASTIC"/>
    <property type="match status" value="1"/>
</dbReference>
<dbReference type="GO" id="GO:0019843">
    <property type="term" value="F:rRNA binding"/>
    <property type="evidence" value="ECO:0007669"/>
    <property type="project" value="UniProtKB-KW"/>
</dbReference>
<comment type="subunit">
    <text evidence="7">Part of the 50S ribosomal subunit.</text>
</comment>
<dbReference type="AlphaFoldDB" id="A0A1H7X9U3"/>
<dbReference type="PRINTS" id="PR01249">
    <property type="entry name" value="RIBOSOMALL31"/>
</dbReference>
<comment type="cofactor">
    <cofactor evidence="7">
        <name>Zn(2+)</name>
        <dbReference type="ChEBI" id="CHEBI:29105"/>
    </cofactor>
    <text evidence="7">Binds 1 zinc ion per subunit.</text>
</comment>
<sequence>MALAACEHNNVRFRFTASIGEGDPATTERDTMKAGIHPNYVATTVVCGCGNTFETHSTKESGRINVEVCSQCHPFYTGKQKILDTGGRVARFEARYGKRAGKKADADS</sequence>
<evidence type="ECO:0000313" key="9">
    <source>
        <dbReference type="Proteomes" id="UP000198677"/>
    </source>
</evidence>
<dbReference type="InterPro" id="IPR002150">
    <property type="entry name" value="Ribosomal_bL31"/>
</dbReference>
<dbReference type="NCBIfam" id="TIGR00105">
    <property type="entry name" value="L31"/>
    <property type="match status" value="1"/>
</dbReference>
<dbReference type="Gene3D" id="4.10.830.30">
    <property type="entry name" value="Ribosomal protein L31"/>
    <property type="match status" value="1"/>
</dbReference>
<keyword evidence="5 7" id="KW-0687">Ribonucleoprotein</keyword>
<organism evidence="8 9">
    <name type="scientific">Rhodococcus maanshanensis</name>
    <dbReference type="NCBI Taxonomy" id="183556"/>
    <lineage>
        <taxon>Bacteria</taxon>
        <taxon>Bacillati</taxon>
        <taxon>Actinomycetota</taxon>
        <taxon>Actinomycetes</taxon>
        <taxon>Mycobacteriales</taxon>
        <taxon>Nocardiaceae</taxon>
        <taxon>Rhodococcus</taxon>
    </lineage>
</organism>
<dbReference type="Proteomes" id="UP000198677">
    <property type="component" value="Unassembled WGS sequence"/>
</dbReference>
<evidence type="ECO:0000256" key="2">
    <source>
        <dbReference type="ARBA" id="ARBA00022730"/>
    </source>
</evidence>
<protein>
    <recommendedName>
        <fullName evidence="6 7">Large ribosomal subunit protein bL31</fullName>
    </recommendedName>
</protein>
<dbReference type="GO" id="GO:1990904">
    <property type="term" value="C:ribonucleoprotein complex"/>
    <property type="evidence" value="ECO:0007669"/>
    <property type="project" value="UniProtKB-KW"/>
</dbReference>
<evidence type="ECO:0000256" key="4">
    <source>
        <dbReference type="ARBA" id="ARBA00022980"/>
    </source>
</evidence>
<keyword evidence="3 7" id="KW-0694">RNA-binding</keyword>
<dbReference type="GO" id="GO:0006412">
    <property type="term" value="P:translation"/>
    <property type="evidence" value="ECO:0007669"/>
    <property type="project" value="UniProtKB-UniRule"/>
</dbReference>
<keyword evidence="7" id="KW-0862">Zinc</keyword>
<feature type="binding site" evidence="7">
    <location>
        <position position="72"/>
    </location>
    <ligand>
        <name>Zn(2+)</name>
        <dbReference type="ChEBI" id="CHEBI:29105"/>
    </ligand>
</feature>
<dbReference type="InterPro" id="IPR042105">
    <property type="entry name" value="Ribosomal_bL31_sf"/>
</dbReference>
<dbReference type="PROSITE" id="PS01143">
    <property type="entry name" value="RIBOSOMAL_L31"/>
    <property type="match status" value="1"/>
</dbReference>
<dbReference type="SUPFAM" id="SSF143800">
    <property type="entry name" value="L28p-like"/>
    <property type="match status" value="1"/>
</dbReference>
<evidence type="ECO:0000256" key="1">
    <source>
        <dbReference type="ARBA" id="ARBA00009296"/>
    </source>
</evidence>
<feature type="binding site" evidence="7">
    <location>
        <position position="69"/>
    </location>
    <ligand>
        <name>Zn(2+)</name>
        <dbReference type="ChEBI" id="CHEBI:29105"/>
    </ligand>
</feature>
<dbReference type="GO" id="GO:0003735">
    <property type="term" value="F:structural constituent of ribosome"/>
    <property type="evidence" value="ECO:0007669"/>
    <property type="project" value="InterPro"/>
</dbReference>
<evidence type="ECO:0000256" key="7">
    <source>
        <dbReference type="HAMAP-Rule" id="MF_00501"/>
    </source>
</evidence>
<dbReference type="GO" id="GO:0005840">
    <property type="term" value="C:ribosome"/>
    <property type="evidence" value="ECO:0007669"/>
    <property type="project" value="UniProtKB-KW"/>
</dbReference>
<dbReference type="PANTHER" id="PTHR33280:SF1">
    <property type="entry name" value="LARGE RIBOSOMAL SUBUNIT PROTEIN BL31C"/>
    <property type="match status" value="1"/>
</dbReference>
<name>A0A1H7X9U3_9NOCA</name>
<comment type="function">
    <text evidence="7">Binds the 23S rRNA.</text>
</comment>
<evidence type="ECO:0000256" key="6">
    <source>
        <dbReference type="ARBA" id="ARBA00035687"/>
    </source>
</evidence>
<dbReference type="HAMAP" id="MF_00501">
    <property type="entry name" value="Ribosomal_bL31_1"/>
    <property type="match status" value="1"/>
</dbReference>
<keyword evidence="4 7" id="KW-0689">Ribosomal protein</keyword>
<dbReference type="GO" id="GO:0046872">
    <property type="term" value="F:metal ion binding"/>
    <property type="evidence" value="ECO:0007669"/>
    <property type="project" value="UniProtKB-KW"/>
</dbReference>
<dbReference type="InterPro" id="IPR034704">
    <property type="entry name" value="Ribosomal_bL28/bL31-like_sf"/>
</dbReference>
<evidence type="ECO:0000256" key="3">
    <source>
        <dbReference type="ARBA" id="ARBA00022884"/>
    </source>
</evidence>
<gene>
    <name evidence="7" type="primary">rpmE</name>
    <name evidence="8" type="ORF">SAMN05444583_13118</name>
</gene>
<keyword evidence="7" id="KW-0479">Metal-binding</keyword>
<dbReference type="NCBIfam" id="NF000612">
    <property type="entry name" value="PRK00019.1"/>
    <property type="match status" value="1"/>
</dbReference>
<keyword evidence="2 7" id="KW-0699">rRNA-binding</keyword>
<reference evidence="9" key="1">
    <citation type="submission" date="2016-10" db="EMBL/GenBank/DDBJ databases">
        <authorList>
            <person name="Varghese N."/>
            <person name="Submissions S."/>
        </authorList>
    </citation>
    <scope>NUCLEOTIDE SEQUENCE [LARGE SCALE GENOMIC DNA]</scope>
    <source>
        <strain evidence="9">DSM 44675</strain>
    </source>
</reference>
<dbReference type="Pfam" id="PF01197">
    <property type="entry name" value="Ribosomal_L31"/>
    <property type="match status" value="1"/>
</dbReference>
<evidence type="ECO:0000313" key="8">
    <source>
        <dbReference type="EMBL" id="SEM29947.1"/>
    </source>
</evidence>
<feature type="binding site" evidence="7">
    <location>
        <position position="47"/>
    </location>
    <ligand>
        <name>Zn(2+)</name>
        <dbReference type="ChEBI" id="CHEBI:29105"/>
    </ligand>
</feature>
<dbReference type="EMBL" id="FOAW01000031">
    <property type="protein sequence ID" value="SEM29947.1"/>
    <property type="molecule type" value="Genomic_DNA"/>
</dbReference>
<keyword evidence="9" id="KW-1185">Reference proteome</keyword>
<feature type="binding site" evidence="7">
    <location>
        <position position="49"/>
    </location>
    <ligand>
        <name>Zn(2+)</name>
        <dbReference type="ChEBI" id="CHEBI:29105"/>
    </ligand>
</feature>
<evidence type="ECO:0000256" key="5">
    <source>
        <dbReference type="ARBA" id="ARBA00023274"/>
    </source>
</evidence>
<proteinExistence type="inferred from homology"/>
<dbReference type="InterPro" id="IPR027491">
    <property type="entry name" value="Ribosomal_bL31_A"/>
</dbReference>
<comment type="similarity">
    <text evidence="1 7">Belongs to the bacterial ribosomal protein bL31 family. Type A subfamily.</text>
</comment>
<accession>A0A1H7X9U3</accession>